<evidence type="ECO:0000313" key="1">
    <source>
        <dbReference type="EMBL" id="MDQ0391180.1"/>
    </source>
</evidence>
<dbReference type="Gene3D" id="3.40.50.720">
    <property type="entry name" value="NAD(P)-binding Rossmann-like Domain"/>
    <property type="match status" value="1"/>
</dbReference>
<dbReference type="Proteomes" id="UP001237448">
    <property type="component" value="Unassembled WGS sequence"/>
</dbReference>
<protein>
    <submittedName>
        <fullName evidence="1">Shikimate 5-dehydrogenase</fullName>
    </submittedName>
</protein>
<proteinExistence type="predicted"/>
<name>A0ABU0F989_9HYPH</name>
<sequence>MSLYQPATRPTLYFIGVTTTKSSIMRVFPAWAAHLGLKDAVIKGIDFPLHAEPQAYREAVAFIKADPLSLGALVTTHKIDLYKACRDMFDEIDPFARGMEETSCLSKRDGRLVCHAKDPISSGLALDGFIEPGHFARTGAELFSIGAGGSTIALTWHIVRPERSDDVPSRIIVSNRSPHRLDEIRRIHAEIGMRVSVDYVLAPRPEDNDAVTATLKPGSVVINATGLGKDAPGSPLTDAVRFPERAIVWDLNYRGDLVFLDQARRQQAERHLQIEDGWTYFLHGWTQVIAEVFHIAIPTAGPDFDRLGEIAISAAKG</sequence>
<keyword evidence="2" id="KW-1185">Reference proteome</keyword>
<dbReference type="InterPro" id="IPR036291">
    <property type="entry name" value="NAD(P)-bd_dom_sf"/>
</dbReference>
<reference evidence="1 2" key="1">
    <citation type="submission" date="2023-07" db="EMBL/GenBank/DDBJ databases">
        <title>Genomic Encyclopedia of Type Strains, Phase IV (KMG-IV): sequencing the most valuable type-strain genomes for metagenomic binning, comparative biology and taxonomic classification.</title>
        <authorList>
            <person name="Goeker M."/>
        </authorList>
    </citation>
    <scope>NUCLEOTIDE SEQUENCE [LARGE SCALE GENOMIC DNA]</scope>
    <source>
        <strain evidence="1 2">DSM 5896</strain>
    </source>
</reference>
<dbReference type="EMBL" id="JAUSVK010000001">
    <property type="protein sequence ID" value="MDQ0391180.1"/>
    <property type="molecule type" value="Genomic_DNA"/>
</dbReference>
<dbReference type="SUPFAM" id="SSF51735">
    <property type="entry name" value="NAD(P)-binding Rossmann-fold domains"/>
    <property type="match status" value="1"/>
</dbReference>
<comment type="caution">
    <text evidence="1">The sequence shown here is derived from an EMBL/GenBank/DDBJ whole genome shotgun (WGS) entry which is preliminary data.</text>
</comment>
<gene>
    <name evidence="1" type="ORF">J3R73_000972</name>
</gene>
<accession>A0ABU0F989</accession>
<dbReference type="RefSeq" id="WP_307423085.1">
    <property type="nucleotide sequence ID" value="NZ_JAUSVK010000001.1"/>
</dbReference>
<organism evidence="1 2">
    <name type="scientific">Labrys monachus</name>
    <dbReference type="NCBI Taxonomy" id="217067"/>
    <lineage>
        <taxon>Bacteria</taxon>
        <taxon>Pseudomonadati</taxon>
        <taxon>Pseudomonadota</taxon>
        <taxon>Alphaproteobacteria</taxon>
        <taxon>Hyphomicrobiales</taxon>
        <taxon>Xanthobacteraceae</taxon>
        <taxon>Labrys</taxon>
    </lineage>
</organism>
<evidence type="ECO:0000313" key="2">
    <source>
        <dbReference type="Proteomes" id="UP001237448"/>
    </source>
</evidence>